<evidence type="ECO:0000313" key="3">
    <source>
        <dbReference type="Proteomes" id="UP000299102"/>
    </source>
</evidence>
<name>A0A4C1VBR5_EUMVA</name>
<reference evidence="2 3" key="1">
    <citation type="journal article" date="2019" name="Commun. Biol.">
        <title>The bagworm genome reveals a unique fibroin gene that provides high tensile strength.</title>
        <authorList>
            <person name="Kono N."/>
            <person name="Nakamura H."/>
            <person name="Ohtoshi R."/>
            <person name="Tomita M."/>
            <person name="Numata K."/>
            <person name="Arakawa K."/>
        </authorList>
    </citation>
    <scope>NUCLEOTIDE SEQUENCE [LARGE SCALE GENOMIC DNA]</scope>
</reference>
<dbReference type="Proteomes" id="UP000299102">
    <property type="component" value="Unassembled WGS sequence"/>
</dbReference>
<feature type="region of interest" description="Disordered" evidence="1">
    <location>
        <begin position="1"/>
        <end position="37"/>
    </location>
</feature>
<dbReference type="EMBL" id="BGZK01000302">
    <property type="protein sequence ID" value="GBP35394.1"/>
    <property type="molecule type" value="Genomic_DNA"/>
</dbReference>
<comment type="caution">
    <text evidence="2">The sequence shown here is derived from an EMBL/GenBank/DDBJ whole genome shotgun (WGS) entry which is preliminary data.</text>
</comment>
<proteinExistence type="predicted"/>
<gene>
    <name evidence="2" type="ORF">EVAR_20767_1</name>
</gene>
<evidence type="ECO:0000256" key="1">
    <source>
        <dbReference type="SAM" id="MobiDB-lite"/>
    </source>
</evidence>
<feature type="region of interest" description="Disordered" evidence="1">
    <location>
        <begin position="213"/>
        <end position="238"/>
    </location>
</feature>
<feature type="compositionally biased region" description="Basic residues" evidence="1">
    <location>
        <begin position="224"/>
        <end position="234"/>
    </location>
</feature>
<keyword evidence="3" id="KW-1185">Reference proteome</keyword>
<organism evidence="2 3">
    <name type="scientific">Eumeta variegata</name>
    <name type="common">Bagworm moth</name>
    <name type="synonym">Eumeta japonica</name>
    <dbReference type="NCBI Taxonomy" id="151549"/>
    <lineage>
        <taxon>Eukaryota</taxon>
        <taxon>Metazoa</taxon>
        <taxon>Ecdysozoa</taxon>
        <taxon>Arthropoda</taxon>
        <taxon>Hexapoda</taxon>
        <taxon>Insecta</taxon>
        <taxon>Pterygota</taxon>
        <taxon>Neoptera</taxon>
        <taxon>Endopterygota</taxon>
        <taxon>Lepidoptera</taxon>
        <taxon>Glossata</taxon>
        <taxon>Ditrysia</taxon>
        <taxon>Tineoidea</taxon>
        <taxon>Psychidae</taxon>
        <taxon>Oiketicinae</taxon>
        <taxon>Eumeta</taxon>
    </lineage>
</organism>
<accession>A0A4C1VBR5</accession>
<sequence length="313" mass="33723">MLSDAPGLDQTGLHGLSASRTCDGRRRARPGPAAARAALRPAISYRTPLSSNCFLSARSEKLSIASLKYGTSTSIKRIVSVCQNILQVKINSPPARGRSGTARARSRGVGSCERLLTRPVDVIRRFARPRQSAPVPRPPPALIRHCRVGDPSALMLRTSIILIFAGFDDAHAMAMRATICGSRYSTCTASAGSRVVSRWVCARSTAQRATKFYKRKSKSDGGAKRKFGGRSPRAGRREKLVSSERNVVGAVVAGLRAQARLAGRVALLRLGVTYEKGVTLGNVTMSHRTRERPAECLASLSHSTMIGLPRAQH</sequence>
<evidence type="ECO:0000313" key="2">
    <source>
        <dbReference type="EMBL" id="GBP35394.1"/>
    </source>
</evidence>
<dbReference type="AlphaFoldDB" id="A0A4C1VBR5"/>
<protein>
    <submittedName>
        <fullName evidence="2">Uncharacterized protein</fullName>
    </submittedName>
</protein>